<reference evidence="9 10" key="1">
    <citation type="journal article" date="2017" name="PLoS Biol.">
        <title>The sea cucumber genome provides insights into morphological evolution and visceral regeneration.</title>
        <authorList>
            <person name="Zhang X."/>
            <person name="Sun L."/>
            <person name="Yuan J."/>
            <person name="Sun Y."/>
            <person name="Gao Y."/>
            <person name="Zhang L."/>
            <person name="Li S."/>
            <person name="Dai H."/>
            <person name="Hamel J.F."/>
            <person name="Liu C."/>
            <person name="Yu Y."/>
            <person name="Liu S."/>
            <person name="Lin W."/>
            <person name="Guo K."/>
            <person name="Jin S."/>
            <person name="Xu P."/>
            <person name="Storey K.B."/>
            <person name="Huan P."/>
            <person name="Zhang T."/>
            <person name="Zhou Y."/>
            <person name="Zhang J."/>
            <person name="Lin C."/>
            <person name="Li X."/>
            <person name="Xing L."/>
            <person name="Huo D."/>
            <person name="Sun M."/>
            <person name="Wang L."/>
            <person name="Mercier A."/>
            <person name="Li F."/>
            <person name="Yang H."/>
            <person name="Xiang J."/>
        </authorList>
    </citation>
    <scope>NUCLEOTIDE SEQUENCE [LARGE SCALE GENOMIC DNA]</scope>
    <source>
        <strain evidence="9">Shaxun</strain>
        <tissue evidence="9">Muscle</tissue>
    </source>
</reference>
<keyword evidence="4 8" id="KW-0325">Glycoprotein</keyword>
<dbReference type="SUPFAM" id="SSF63829">
    <property type="entry name" value="Calcium-dependent phosphotriesterase"/>
    <property type="match status" value="1"/>
</dbReference>
<sequence length="365" mass="40612">MFLKTVAFILLAFLVQRAWKLSLGFGTSNVGYINRPGPCRNVAPIETGSEDIAVTSNGLAFISSGMQLSDMCSSAVDARFSQFVGRIYVFDFQNSKQDAVEVSLPKELQYNFSPHGIDLLEDSETGEILLFVVNHRKIGEFVEILSYQPESRSLSMVRSVTHELFTSLNDVLAIDRNSFLASNDAYFRSCWRILEPLLGLRWCNFIYFDGTVGQSIIENGHDFNSVALSRNGKQVYLTRPSEMKLEIYNRSKGTETLKLHQSINVGMAVDNVFSDQSTGDLWLGSHPSLALLTKHLSDIDLRAPSQVIRIQPLGPQNDPFNTYKLFSPFGDDGELVSGSSSAVHFKDKLLIGTVAHKVAYCEVQS</sequence>
<proteinExistence type="inferred from homology"/>
<dbReference type="GO" id="GO:0046872">
    <property type="term" value="F:metal ion binding"/>
    <property type="evidence" value="ECO:0007669"/>
    <property type="project" value="UniProtKB-KW"/>
</dbReference>
<evidence type="ECO:0000313" key="9">
    <source>
        <dbReference type="EMBL" id="PIK51167.1"/>
    </source>
</evidence>
<evidence type="ECO:0000313" key="10">
    <source>
        <dbReference type="Proteomes" id="UP000230750"/>
    </source>
</evidence>
<organism evidence="9 10">
    <name type="scientific">Stichopus japonicus</name>
    <name type="common">Sea cucumber</name>
    <dbReference type="NCBI Taxonomy" id="307972"/>
    <lineage>
        <taxon>Eukaryota</taxon>
        <taxon>Metazoa</taxon>
        <taxon>Echinodermata</taxon>
        <taxon>Eleutherozoa</taxon>
        <taxon>Echinozoa</taxon>
        <taxon>Holothuroidea</taxon>
        <taxon>Aspidochirotacea</taxon>
        <taxon>Aspidochirotida</taxon>
        <taxon>Stichopodidae</taxon>
        <taxon>Apostichopus</taxon>
    </lineage>
</organism>
<evidence type="ECO:0000256" key="1">
    <source>
        <dbReference type="ARBA" id="ARBA00008595"/>
    </source>
</evidence>
<comment type="catalytic activity">
    <reaction evidence="8">
        <text>a phenyl acetate + H2O = a phenol + acetate + H(+)</text>
        <dbReference type="Rhea" id="RHEA:17309"/>
        <dbReference type="ChEBI" id="CHEBI:15377"/>
        <dbReference type="ChEBI" id="CHEBI:15378"/>
        <dbReference type="ChEBI" id="CHEBI:30089"/>
        <dbReference type="ChEBI" id="CHEBI:33853"/>
        <dbReference type="ChEBI" id="CHEBI:140310"/>
        <dbReference type="EC" id="3.1.1.2"/>
    </reaction>
</comment>
<dbReference type="Proteomes" id="UP000230750">
    <property type="component" value="Unassembled WGS sequence"/>
</dbReference>
<dbReference type="InterPro" id="IPR011042">
    <property type="entry name" value="6-blade_b-propeller_TolB-like"/>
</dbReference>
<dbReference type="EC" id="3.1.1.2" evidence="8"/>
<gene>
    <name evidence="9" type="ORF">BSL78_11958</name>
</gene>
<feature type="active site" description="Proton acceptor" evidence="5">
    <location>
        <position position="115"/>
    </location>
</feature>
<keyword evidence="10" id="KW-1185">Reference proteome</keyword>
<feature type="binding site" evidence="6">
    <location>
        <position position="117"/>
    </location>
    <ligand>
        <name>Ca(2+)</name>
        <dbReference type="ChEBI" id="CHEBI:29108"/>
        <label>2</label>
    </ligand>
</feature>
<keyword evidence="6 8" id="KW-0479">Metal-binding</keyword>
<feature type="binding site" evidence="6">
    <location>
        <position position="170"/>
    </location>
    <ligand>
        <name>Ca(2+)</name>
        <dbReference type="ChEBI" id="CHEBI:29108"/>
        <label>1</label>
        <note>catalytic</note>
    </ligand>
</feature>
<feature type="binding site" evidence="6">
    <location>
        <position position="271"/>
    </location>
    <ligand>
        <name>Ca(2+)</name>
        <dbReference type="ChEBI" id="CHEBI:29108"/>
        <label>1</label>
        <note>catalytic</note>
    </ligand>
</feature>
<keyword evidence="3 7" id="KW-1015">Disulfide bond</keyword>
<dbReference type="AlphaFoldDB" id="A0A2G8KT43"/>
<evidence type="ECO:0000256" key="3">
    <source>
        <dbReference type="ARBA" id="ARBA00023157"/>
    </source>
</evidence>
<feature type="binding site" evidence="6">
    <location>
        <position position="224"/>
    </location>
    <ligand>
        <name>Ca(2+)</name>
        <dbReference type="ChEBI" id="CHEBI:29108"/>
        <label>1</label>
        <note>catalytic</note>
    </ligand>
</feature>
<accession>A0A2G8KT43</accession>
<keyword evidence="6 8" id="KW-0106">Calcium</keyword>
<dbReference type="GO" id="GO:0004064">
    <property type="term" value="F:arylesterase activity"/>
    <property type="evidence" value="ECO:0007669"/>
    <property type="project" value="UniProtKB-UniRule"/>
</dbReference>
<evidence type="ECO:0000256" key="8">
    <source>
        <dbReference type="RuleBase" id="RU368025"/>
    </source>
</evidence>
<evidence type="ECO:0000256" key="5">
    <source>
        <dbReference type="PIRSR" id="PIRSR602640-1"/>
    </source>
</evidence>
<dbReference type="Pfam" id="PF01731">
    <property type="entry name" value="Arylesterase"/>
    <property type="match status" value="1"/>
</dbReference>
<feature type="binding site" evidence="6">
    <location>
        <position position="50"/>
    </location>
    <ligand>
        <name>Ca(2+)</name>
        <dbReference type="ChEBI" id="CHEBI:29108"/>
        <label>1</label>
        <note>catalytic</note>
    </ligand>
</feature>
<feature type="signal peptide" evidence="8">
    <location>
        <begin position="1"/>
        <end position="20"/>
    </location>
</feature>
<name>A0A2G8KT43_STIJA</name>
<dbReference type="OrthoDB" id="423498at2759"/>
<evidence type="ECO:0000256" key="7">
    <source>
        <dbReference type="PIRSR" id="PIRSR602640-3"/>
    </source>
</evidence>
<dbReference type="InterPro" id="IPR002640">
    <property type="entry name" value="Arylesterase"/>
</dbReference>
<comment type="cofactor">
    <cofactor evidence="6 8">
        <name>Ca(2+)</name>
        <dbReference type="ChEBI" id="CHEBI:29108"/>
    </cofactor>
    <text evidence="6 8">Binds 2 calcium ions per subunit.</text>
</comment>
<dbReference type="Gene3D" id="2.120.10.30">
    <property type="entry name" value="TolB, C-terminal domain"/>
    <property type="match status" value="1"/>
</dbReference>
<evidence type="ECO:0000256" key="6">
    <source>
        <dbReference type="PIRSR" id="PIRSR602640-2"/>
    </source>
</evidence>
<dbReference type="PANTHER" id="PTHR11799">
    <property type="entry name" value="PARAOXONASE"/>
    <property type="match status" value="1"/>
</dbReference>
<keyword evidence="2 8" id="KW-0378">Hydrolase</keyword>
<evidence type="ECO:0000256" key="2">
    <source>
        <dbReference type="ARBA" id="ARBA00022801"/>
    </source>
</evidence>
<dbReference type="PRINTS" id="PR01785">
    <property type="entry name" value="PARAOXONASE"/>
</dbReference>
<evidence type="ECO:0000256" key="4">
    <source>
        <dbReference type="ARBA" id="ARBA00023180"/>
    </source>
</evidence>
<comment type="caution">
    <text evidence="9">The sequence shown here is derived from an EMBL/GenBank/DDBJ whole genome shotgun (WGS) entry which is preliminary data.</text>
</comment>
<feature type="disulfide bond" description="In form B" evidence="7">
    <location>
        <begin position="39"/>
        <end position="361"/>
    </location>
</feature>
<dbReference type="EMBL" id="MRZV01000386">
    <property type="protein sequence ID" value="PIK51167.1"/>
    <property type="molecule type" value="Genomic_DNA"/>
</dbReference>
<feature type="chain" id="PRO_5029951104" description="Paraoxonase" evidence="8">
    <location>
        <begin position="21"/>
        <end position="365"/>
    </location>
</feature>
<feature type="binding site" evidence="6">
    <location>
        <position position="270"/>
    </location>
    <ligand>
        <name>Ca(2+)</name>
        <dbReference type="ChEBI" id="CHEBI:29108"/>
        <label>1</label>
        <note>catalytic</note>
    </ligand>
</feature>
<dbReference type="PANTHER" id="PTHR11799:SF12">
    <property type="entry name" value="PARAOXONASE-RELATED"/>
    <property type="match status" value="1"/>
</dbReference>
<comment type="similarity">
    <text evidence="1 8">Belongs to the paraoxonase family.</text>
</comment>
<protein>
    <recommendedName>
        <fullName evidence="8">Paraoxonase</fullName>
        <ecNumber evidence="8">3.1.1.2</ecNumber>
    </recommendedName>
</protein>
<keyword evidence="8" id="KW-0732">Signal</keyword>
<feature type="binding site" evidence="6">
    <location>
        <position position="169"/>
    </location>
    <ligand>
        <name>Ca(2+)</name>
        <dbReference type="ChEBI" id="CHEBI:29108"/>
        <label>2</label>
    </ligand>
</feature>
<dbReference type="InterPro" id="IPR051288">
    <property type="entry name" value="Serum_paraoxonase/arylesterase"/>
</dbReference>
<feature type="binding site" evidence="6">
    <location>
        <position position="51"/>
    </location>
    <ligand>
        <name>Ca(2+)</name>
        <dbReference type="ChEBI" id="CHEBI:29108"/>
        <label>1</label>
        <note>catalytic</note>
    </ligand>
</feature>